<feature type="chain" id="PRO_5042993734" evidence="1">
    <location>
        <begin position="19"/>
        <end position="347"/>
    </location>
</feature>
<evidence type="ECO:0000313" key="3">
    <source>
        <dbReference type="Proteomes" id="UP001328107"/>
    </source>
</evidence>
<accession>A0AAN5BZ74</accession>
<feature type="signal peptide" evidence="1">
    <location>
        <begin position="1"/>
        <end position="18"/>
    </location>
</feature>
<comment type="caution">
    <text evidence="2">The sequence shown here is derived from an EMBL/GenBank/DDBJ whole genome shotgun (WGS) entry which is preliminary data.</text>
</comment>
<dbReference type="Proteomes" id="UP001328107">
    <property type="component" value="Unassembled WGS sequence"/>
</dbReference>
<organism evidence="2 3">
    <name type="scientific">Pristionchus mayeri</name>
    <dbReference type="NCBI Taxonomy" id="1317129"/>
    <lineage>
        <taxon>Eukaryota</taxon>
        <taxon>Metazoa</taxon>
        <taxon>Ecdysozoa</taxon>
        <taxon>Nematoda</taxon>
        <taxon>Chromadorea</taxon>
        <taxon>Rhabditida</taxon>
        <taxon>Rhabditina</taxon>
        <taxon>Diplogasteromorpha</taxon>
        <taxon>Diplogasteroidea</taxon>
        <taxon>Neodiplogasteridae</taxon>
        <taxon>Pristionchus</taxon>
    </lineage>
</organism>
<evidence type="ECO:0000313" key="2">
    <source>
        <dbReference type="EMBL" id="GMR30738.1"/>
    </source>
</evidence>
<keyword evidence="1" id="KW-0732">Signal</keyword>
<sequence length="347" mass="36921">LEMLFVFVLLLPLAAVDARVTFEKSEVLDNVDLKGANAVAPFRCANGCRVYSPTQSDTIGIFDGAGNQKKSLRDLSNDNQGFELPGGTYQLKNTGMADPSFVFYAVEKGAADYGCAVFYRTDTQPFILEATEIGPVTILSTTGAVTFSVFTGFKTGYLPTVYAAGFDSTTPCRPVYTPSSPETLTATSISVHSPIATVDIKTKADGQLLTVSGADSKYTLAQDASAVYVSPGYIGCPAIPSIGDSLYTLLPKVAGIQEYIKASDSNGLSLAVHGDYNIAKEADAIELTVNDKAKKLYGKNSILDTYDGSKFTVNFLWTKTNDKDGFAIQIDITSKQGVSNPVVATTT</sequence>
<name>A0AAN5BZ74_9BILA</name>
<feature type="non-terminal residue" evidence="2">
    <location>
        <position position="347"/>
    </location>
</feature>
<evidence type="ECO:0000256" key="1">
    <source>
        <dbReference type="SAM" id="SignalP"/>
    </source>
</evidence>
<dbReference type="AlphaFoldDB" id="A0AAN5BZ74"/>
<protein>
    <submittedName>
        <fullName evidence="2">Uncharacterized protein</fullName>
    </submittedName>
</protein>
<reference evidence="3" key="1">
    <citation type="submission" date="2022-10" db="EMBL/GenBank/DDBJ databases">
        <title>Genome assembly of Pristionchus species.</title>
        <authorList>
            <person name="Yoshida K."/>
            <person name="Sommer R.J."/>
        </authorList>
    </citation>
    <scope>NUCLEOTIDE SEQUENCE [LARGE SCALE GENOMIC DNA]</scope>
    <source>
        <strain evidence="3">RS5460</strain>
    </source>
</reference>
<dbReference type="EMBL" id="BTRK01000001">
    <property type="protein sequence ID" value="GMR30738.1"/>
    <property type="molecule type" value="Genomic_DNA"/>
</dbReference>
<feature type="non-terminal residue" evidence="2">
    <location>
        <position position="1"/>
    </location>
</feature>
<gene>
    <name evidence="2" type="ORF">PMAYCL1PPCAC_00933</name>
</gene>
<keyword evidence="3" id="KW-1185">Reference proteome</keyword>
<proteinExistence type="predicted"/>